<dbReference type="InterPro" id="IPR012334">
    <property type="entry name" value="Pectin_lyas_fold"/>
</dbReference>
<dbReference type="GO" id="GO:0004650">
    <property type="term" value="F:polygalacturonase activity"/>
    <property type="evidence" value="ECO:0007669"/>
    <property type="project" value="InterPro"/>
</dbReference>
<proteinExistence type="inferred from homology"/>
<protein>
    <submittedName>
        <fullName evidence="5">Glycoside hydrolase family 28 protein</fullName>
    </submittedName>
</protein>
<sequence>MNILDFGAIPDGETLATKEIQAAIDAAQGADKQVVIPKGKYLVGSLFLKEGTHLYFEKGATLIGSTDLKDYPLIDTRVAGVEMKWPAAILNVLDTKEVLIDGPGQINGNGSFGWNLYWGPDGKSGQRKIYDAKNLRWIVDYAVQRPREILVYKSRSIKISDLNLTYSGFWNLQITYCQQIEINNIMVNHSNGPSTDGIDVDSSHHVRIHDCELSCGDDCIALKSGRDGDGKRVGLATHDVEIDHCTILSGYGVTIGSEVSGNVYGIRIHDMLFHNTGCGIRMKSSEERGGIIEDVVAENLKMENVQFPFSWLLNWHRAYNMKDFTSSNYVDFPDYWKAVAAEIPEIEQKTKVRNIHIRNVVVSLSTDYVGSSRAFDLKAFVEKPMEDIHFENVSLSANEFGNIIAVDDLKFDNVEISVQHDNFSQNDSYDNR</sequence>
<dbReference type="Pfam" id="PF00295">
    <property type="entry name" value="Glyco_hydro_28"/>
    <property type="match status" value="1"/>
</dbReference>
<dbReference type="InterPro" id="IPR000743">
    <property type="entry name" value="Glyco_hydro_28"/>
</dbReference>
<comment type="caution">
    <text evidence="5">The sequence shown here is derived from an EMBL/GenBank/DDBJ whole genome shotgun (WGS) entry which is preliminary data.</text>
</comment>
<dbReference type="EMBL" id="DYXG01000093">
    <property type="protein sequence ID" value="HJE97798.1"/>
    <property type="molecule type" value="Genomic_DNA"/>
</dbReference>
<evidence type="ECO:0000256" key="1">
    <source>
        <dbReference type="ARBA" id="ARBA00008834"/>
    </source>
</evidence>
<evidence type="ECO:0000256" key="3">
    <source>
        <dbReference type="ARBA" id="ARBA00023295"/>
    </source>
</evidence>
<name>A0A921FB89_9LACO</name>
<dbReference type="InterPro" id="IPR051801">
    <property type="entry name" value="GH28_Enzymes"/>
</dbReference>
<dbReference type="Gene3D" id="2.160.20.10">
    <property type="entry name" value="Single-stranded right-handed beta-helix, Pectin lyase-like"/>
    <property type="match status" value="1"/>
</dbReference>
<reference evidence="5" key="1">
    <citation type="journal article" date="2021" name="PeerJ">
        <title>Extensive microbial diversity within the chicken gut microbiome revealed by metagenomics and culture.</title>
        <authorList>
            <person name="Gilroy R."/>
            <person name="Ravi A."/>
            <person name="Getino M."/>
            <person name="Pursley I."/>
            <person name="Horton D.L."/>
            <person name="Alikhan N.F."/>
            <person name="Baker D."/>
            <person name="Gharbi K."/>
            <person name="Hall N."/>
            <person name="Watson M."/>
            <person name="Adriaenssens E.M."/>
            <person name="Foster-Nyarko E."/>
            <person name="Jarju S."/>
            <person name="Secka A."/>
            <person name="Antonio M."/>
            <person name="Oren A."/>
            <person name="Chaudhuri R.R."/>
            <person name="La Ragione R."/>
            <person name="Hildebrand F."/>
            <person name="Pallen M.J."/>
        </authorList>
    </citation>
    <scope>NUCLEOTIDE SEQUENCE</scope>
    <source>
        <strain evidence="5">CHK174-6876</strain>
    </source>
</reference>
<dbReference type="GO" id="GO:0005975">
    <property type="term" value="P:carbohydrate metabolic process"/>
    <property type="evidence" value="ECO:0007669"/>
    <property type="project" value="InterPro"/>
</dbReference>
<evidence type="ECO:0000313" key="6">
    <source>
        <dbReference type="Proteomes" id="UP000707535"/>
    </source>
</evidence>
<gene>
    <name evidence="5" type="ORF">K8V00_09275</name>
</gene>
<keyword evidence="2 4" id="KW-0378">Hydrolase</keyword>
<keyword evidence="3 4" id="KW-0326">Glycosidase</keyword>
<evidence type="ECO:0000256" key="2">
    <source>
        <dbReference type="ARBA" id="ARBA00022801"/>
    </source>
</evidence>
<reference evidence="5" key="2">
    <citation type="submission" date="2021-09" db="EMBL/GenBank/DDBJ databases">
        <authorList>
            <person name="Gilroy R."/>
        </authorList>
    </citation>
    <scope>NUCLEOTIDE SEQUENCE</scope>
    <source>
        <strain evidence="5">CHK174-6876</strain>
    </source>
</reference>
<dbReference type="AlphaFoldDB" id="A0A921FB89"/>
<dbReference type="Proteomes" id="UP000707535">
    <property type="component" value="Unassembled WGS sequence"/>
</dbReference>
<organism evidence="5 6">
    <name type="scientific">Ligilactobacillus acidipiscis</name>
    <dbReference type="NCBI Taxonomy" id="89059"/>
    <lineage>
        <taxon>Bacteria</taxon>
        <taxon>Bacillati</taxon>
        <taxon>Bacillota</taxon>
        <taxon>Bacilli</taxon>
        <taxon>Lactobacillales</taxon>
        <taxon>Lactobacillaceae</taxon>
        <taxon>Ligilactobacillus</taxon>
    </lineage>
</organism>
<dbReference type="PANTHER" id="PTHR31339:SF9">
    <property type="entry name" value="PLASMIN AND FIBRONECTIN-BINDING PROTEIN A"/>
    <property type="match status" value="1"/>
</dbReference>
<evidence type="ECO:0000256" key="4">
    <source>
        <dbReference type="RuleBase" id="RU361169"/>
    </source>
</evidence>
<evidence type="ECO:0000313" key="5">
    <source>
        <dbReference type="EMBL" id="HJE97798.1"/>
    </source>
</evidence>
<dbReference type="SMART" id="SM00710">
    <property type="entry name" value="PbH1"/>
    <property type="match status" value="5"/>
</dbReference>
<dbReference type="InterPro" id="IPR011050">
    <property type="entry name" value="Pectin_lyase_fold/virulence"/>
</dbReference>
<dbReference type="PANTHER" id="PTHR31339">
    <property type="entry name" value="PECTIN LYASE-RELATED"/>
    <property type="match status" value="1"/>
</dbReference>
<comment type="similarity">
    <text evidence="1 4">Belongs to the glycosyl hydrolase 28 family.</text>
</comment>
<dbReference type="InterPro" id="IPR006626">
    <property type="entry name" value="PbH1"/>
</dbReference>
<dbReference type="SUPFAM" id="SSF51126">
    <property type="entry name" value="Pectin lyase-like"/>
    <property type="match status" value="1"/>
</dbReference>
<accession>A0A921FB89</accession>